<evidence type="ECO:0000313" key="2">
    <source>
        <dbReference type="EMBL" id="UOE42786.1"/>
    </source>
</evidence>
<protein>
    <submittedName>
        <fullName evidence="2">DUF1353 domain-containing protein</fullName>
    </submittedName>
</protein>
<evidence type="ECO:0000313" key="3">
    <source>
        <dbReference type="Proteomes" id="UP000832097"/>
    </source>
</evidence>
<evidence type="ECO:0000256" key="1">
    <source>
        <dbReference type="SAM" id="Phobius"/>
    </source>
</evidence>
<proteinExistence type="predicted"/>
<dbReference type="EMBL" id="CP094528">
    <property type="protein sequence ID" value="UOE42786.1"/>
    <property type="molecule type" value="Genomic_DNA"/>
</dbReference>
<sequence length="249" mass="26923">MPFERLDGSPLDALRLDQRPADGFRFDLVEGFAYRDPVTGDRFTVPGGASGLRGSDLASVPTALWSFIASYGRQSAPALLHDHRSLVASELARTDRRAALAQRRGDDRVFRTALREQRVPLLRAWLMWAWVSADREREFNGWLGRLFLVQGIVGALAVVTGLVLAWWQPAWLLLLVAAAVAAVCWGRLAPLQLVLAFGTGLLAPLVVGQLAVLAPFRLVEAIVELVTGGDPGGVVRPTVAASGEDQGQP</sequence>
<dbReference type="RefSeq" id="WP_243553718.1">
    <property type="nucleotide sequence ID" value="NZ_CP094528.1"/>
</dbReference>
<feature type="transmembrane region" description="Helical" evidence="1">
    <location>
        <begin position="142"/>
        <end position="164"/>
    </location>
</feature>
<accession>A0ABY4BU97</accession>
<feature type="transmembrane region" description="Helical" evidence="1">
    <location>
        <begin position="193"/>
        <end position="216"/>
    </location>
</feature>
<keyword evidence="3" id="KW-1185">Reference proteome</keyword>
<keyword evidence="1" id="KW-0812">Transmembrane</keyword>
<organism evidence="2 3">
    <name type="scientific">Agromyces larvae</name>
    <dbReference type="NCBI Taxonomy" id="2929802"/>
    <lineage>
        <taxon>Bacteria</taxon>
        <taxon>Bacillati</taxon>
        <taxon>Actinomycetota</taxon>
        <taxon>Actinomycetes</taxon>
        <taxon>Micrococcales</taxon>
        <taxon>Microbacteriaceae</taxon>
        <taxon>Agromyces</taxon>
    </lineage>
</organism>
<gene>
    <name evidence="2" type="ORF">MTO99_11345</name>
</gene>
<keyword evidence="1" id="KW-0472">Membrane</keyword>
<reference evidence="2 3" key="1">
    <citation type="submission" date="2022-03" db="EMBL/GenBank/DDBJ databases">
        <title>Mucilaginibacter sp. isolated from the gut of Protaetia brevitarsis seulensis larvae.</title>
        <authorList>
            <person name="Won M."/>
            <person name="Kim S.-J."/>
            <person name="Kwon S.-W."/>
        </authorList>
    </citation>
    <scope>NUCLEOTIDE SEQUENCE [LARGE SCALE GENOMIC DNA]</scope>
    <source>
        <strain evidence="2 3">CFWR-12</strain>
    </source>
</reference>
<feature type="transmembrane region" description="Helical" evidence="1">
    <location>
        <begin position="170"/>
        <end position="186"/>
    </location>
</feature>
<name>A0ABY4BU97_9MICO</name>
<dbReference type="Pfam" id="PF07087">
    <property type="entry name" value="DUF1353"/>
    <property type="match status" value="1"/>
</dbReference>
<dbReference type="InterPro" id="IPR010767">
    <property type="entry name" value="Phage_CGC-2007_Cje0229"/>
</dbReference>
<dbReference type="Proteomes" id="UP000832097">
    <property type="component" value="Chromosome"/>
</dbReference>
<keyword evidence="1" id="KW-1133">Transmembrane helix</keyword>